<dbReference type="SMART" id="SM00671">
    <property type="entry name" value="SEL1"/>
    <property type="match status" value="2"/>
</dbReference>
<evidence type="ECO:0000313" key="1">
    <source>
        <dbReference type="EMBL" id="KAA2254030.1"/>
    </source>
</evidence>
<protein>
    <submittedName>
        <fullName evidence="1">Sel1 repeat family protein</fullName>
    </submittedName>
</protein>
<dbReference type="OrthoDB" id="4350430at2"/>
<dbReference type="Gene3D" id="1.25.40.10">
    <property type="entry name" value="Tetratricopeptide repeat domain"/>
    <property type="match status" value="1"/>
</dbReference>
<evidence type="ECO:0000313" key="2">
    <source>
        <dbReference type="Proteomes" id="UP000323454"/>
    </source>
</evidence>
<name>A0A5B2WT72_9PSEU</name>
<proteinExistence type="predicted"/>
<keyword evidence="2" id="KW-1185">Reference proteome</keyword>
<dbReference type="InterPro" id="IPR006597">
    <property type="entry name" value="Sel1-like"/>
</dbReference>
<dbReference type="Proteomes" id="UP000323454">
    <property type="component" value="Unassembled WGS sequence"/>
</dbReference>
<dbReference type="AlphaFoldDB" id="A0A5B2WT72"/>
<reference evidence="1 2" key="1">
    <citation type="submission" date="2019-09" db="EMBL/GenBank/DDBJ databases">
        <title>Goodfellowia gen. nov., a new genus of the Pseudonocardineae related to Actinoalloteichus, containing Goodfellowia coeruleoviolacea gen. nov., comb. nov. gen. nov., comb. nov.</title>
        <authorList>
            <person name="Labeda D."/>
        </authorList>
    </citation>
    <scope>NUCLEOTIDE SEQUENCE [LARGE SCALE GENOMIC DNA]</scope>
    <source>
        <strain evidence="1 2">AN110305</strain>
    </source>
</reference>
<reference evidence="1 2" key="2">
    <citation type="submission" date="2019-09" db="EMBL/GenBank/DDBJ databases">
        <authorList>
            <person name="Jin C."/>
        </authorList>
    </citation>
    <scope>NUCLEOTIDE SEQUENCE [LARGE SCALE GENOMIC DNA]</scope>
    <source>
        <strain evidence="1 2">AN110305</strain>
    </source>
</reference>
<dbReference type="EMBL" id="VUOB01000063">
    <property type="protein sequence ID" value="KAA2254030.1"/>
    <property type="molecule type" value="Genomic_DNA"/>
</dbReference>
<organism evidence="1 2">
    <name type="scientific">Solihabitans fulvus</name>
    <dbReference type="NCBI Taxonomy" id="1892852"/>
    <lineage>
        <taxon>Bacteria</taxon>
        <taxon>Bacillati</taxon>
        <taxon>Actinomycetota</taxon>
        <taxon>Actinomycetes</taxon>
        <taxon>Pseudonocardiales</taxon>
        <taxon>Pseudonocardiaceae</taxon>
        <taxon>Solihabitans</taxon>
    </lineage>
</organism>
<dbReference type="SUPFAM" id="SSF81901">
    <property type="entry name" value="HCP-like"/>
    <property type="match status" value="1"/>
</dbReference>
<sequence length="170" mass="18564">MDGSNELDAPALRRLAELVHRGTGDEDGDAELAQRLVRLADTGEAHQLDLNTLLRLPDLVYRGADDEVGDPDLAERPLRLAAATGDVRAVESLGSFLLWAQDDGEAARPWLLRGAELGDGNAMANLGDMSDFEEDEEQAELWYARAVEAGNERAGAELAALRELRERRES</sequence>
<dbReference type="InterPro" id="IPR011990">
    <property type="entry name" value="TPR-like_helical_dom_sf"/>
</dbReference>
<comment type="caution">
    <text evidence="1">The sequence shown here is derived from an EMBL/GenBank/DDBJ whole genome shotgun (WGS) entry which is preliminary data.</text>
</comment>
<accession>A0A5B2WT72</accession>
<dbReference type="RefSeq" id="WP_149853395.1">
    <property type="nucleotide sequence ID" value="NZ_VUOB01000063.1"/>
</dbReference>
<gene>
    <name evidence="1" type="ORF">F0L68_30920</name>
</gene>